<dbReference type="EMBL" id="DTMF01000294">
    <property type="protein sequence ID" value="HGF35104.1"/>
    <property type="molecule type" value="Genomic_DNA"/>
</dbReference>
<dbReference type="CDD" id="cd02064">
    <property type="entry name" value="FAD_synthetase_N"/>
    <property type="match status" value="1"/>
</dbReference>
<dbReference type="GO" id="GO:0006747">
    <property type="term" value="P:FAD biosynthetic process"/>
    <property type="evidence" value="ECO:0007669"/>
    <property type="project" value="UniProtKB-UniRule"/>
</dbReference>
<gene>
    <name evidence="17" type="ORF">ENW96_12130</name>
</gene>
<dbReference type="SUPFAM" id="SSF82114">
    <property type="entry name" value="Riboflavin kinase-like"/>
    <property type="match status" value="1"/>
</dbReference>
<proteinExistence type="inferred from homology"/>
<evidence type="ECO:0000256" key="13">
    <source>
        <dbReference type="ARBA" id="ARBA00047880"/>
    </source>
</evidence>
<keyword evidence="5 15" id="KW-0288">FMN</keyword>
<dbReference type="PIRSF" id="PIRSF004491">
    <property type="entry name" value="FAD_Synth"/>
    <property type="match status" value="1"/>
</dbReference>
<evidence type="ECO:0000313" key="17">
    <source>
        <dbReference type="EMBL" id="HGF35104.1"/>
    </source>
</evidence>
<evidence type="ECO:0000256" key="12">
    <source>
        <dbReference type="ARBA" id="ARBA00023268"/>
    </source>
</evidence>
<feature type="domain" description="Riboflavin kinase" evidence="16">
    <location>
        <begin position="182"/>
        <end position="306"/>
    </location>
</feature>
<keyword evidence="12" id="KW-0511">Multifunctional enzyme</keyword>
<dbReference type="UniPathway" id="UPA00276">
    <property type="reaction ID" value="UER00406"/>
</dbReference>
<dbReference type="AlphaFoldDB" id="A0A7C3Z002"/>
<comment type="catalytic activity">
    <reaction evidence="13 15">
        <text>riboflavin + ATP = FMN + ADP + H(+)</text>
        <dbReference type="Rhea" id="RHEA:14357"/>
        <dbReference type="ChEBI" id="CHEBI:15378"/>
        <dbReference type="ChEBI" id="CHEBI:30616"/>
        <dbReference type="ChEBI" id="CHEBI:57986"/>
        <dbReference type="ChEBI" id="CHEBI:58210"/>
        <dbReference type="ChEBI" id="CHEBI:456216"/>
        <dbReference type="EC" id="2.7.1.26"/>
    </reaction>
</comment>
<dbReference type="GO" id="GO:0009398">
    <property type="term" value="P:FMN biosynthetic process"/>
    <property type="evidence" value="ECO:0007669"/>
    <property type="project" value="UniProtKB-UniRule"/>
</dbReference>
<dbReference type="FunFam" id="3.40.50.620:FF:000021">
    <property type="entry name" value="Riboflavin biosynthesis protein"/>
    <property type="match status" value="1"/>
</dbReference>
<evidence type="ECO:0000256" key="1">
    <source>
        <dbReference type="ARBA" id="ARBA00002121"/>
    </source>
</evidence>
<evidence type="ECO:0000256" key="7">
    <source>
        <dbReference type="ARBA" id="ARBA00022695"/>
    </source>
</evidence>
<dbReference type="EC" id="2.7.7.2" evidence="15"/>
<evidence type="ECO:0000256" key="4">
    <source>
        <dbReference type="ARBA" id="ARBA00022630"/>
    </source>
</evidence>
<dbReference type="InterPro" id="IPR015864">
    <property type="entry name" value="FAD_synthase"/>
</dbReference>
<comment type="catalytic activity">
    <reaction evidence="14 15">
        <text>FMN + ATP + H(+) = FAD + diphosphate</text>
        <dbReference type="Rhea" id="RHEA:17237"/>
        <dbReference type="ChEBI" id="CHEBI:15378"/>
        <dbReference type="ChEBI" id="CHEBI:30616"/>
        <dbReference type="ChEBI" id="CHEBI:33019"/>
        <dbReference type="ChEBI" id="CHEBI:57692"/>
        <dbReference type="ChEBI" id="CHEBI:58210"/>
        <dbReference type="EC" id="2.7.7.2"/>
    </reaction>
</comment>
<sequence>MTIYYDLPPGPGPFSRTVVTVGNFDGVHLGHRAILARVCQRARELGCQPVVLTFDPHPAKVLKPEANLRLLTTPAQKVELLTAAGLSVVMLPFTREFAAIRAQDFVRDYLVERLRVREVVIGHDYCFGYKREGNIELLQKMGQALGFTVQVVWAVEVDDAVVSSSLIRAMLQLGKVREAGRLLGRAYSVSGRVVPGKGRGARMLGVPTANLVTENDLLPACGIYAVRVSRDGKKLPGEANIGTCPTFNNEELTLEVHLLDFNGDLYGETMAVEFVARLREERRFPSIDALAAQIRVDMAEARKVLSR</sequence>
<dbReference type="EC" id="2.7.1.26" evidence="15"/>
<comment type="function">
    <text evidence="1">Catalyzes the phosphorylation of riboflavin to FMN followed by the adenylation of FMN to FAD.</text>
</comment>
<evidence type="ECO:0000256" key="15">
    <source>
        <dbReference type="PIRNR" id="PIRNR004491"/>
    </source>
</evidence>
<keyword evidence="6 15" id="KW-0808">Transferase</keyword>
<comment type="caution">
    <text evidence="17">The sequence shown here is derived from an EMBL/GenBank/DDBJ whole genome shotgun (WGS) entry which is preliminary data.</text>
</comment>
<keyword evidence="4 15" id="KW-0285">Flavoprotein</keyword>
<evidence type="ECO:0000256" key="8">
    <source>
        <dbReference type="ARBA" id="ARBA00022741"/>
    </source>
</evidence>
<comment type="pathway">
    <text evidence="2 15">Cofactor biosynthesis; FAD biosynthesis; FAD from FMN: step 1/1.</text>
</comment>
<evidence type="ECO:0000256" key="11">
    <source>
        <dbReference type="ARBA" id="ARBA00022840"/>
    </source>
</evidence>
<dbReference type="InterPro" id="IPR023468">
    <property type="entry name" value="Riboflavin_kinase"/>
</dbReference>
<dbReference type="Gene3D" id="3.40.50.620">
    <property type="entry name" value="HUPs"/>
    <property type="match status" value="1"/>
</dbReference>
<dbReference type="GO" id="GO:0009231">
    <property type="term" value="P:riboflavin biosynthetic process"/>
    <property type="evidence" value="ECO:0007669"/>
    <property type="project" value="InterPro"/>
</dbReference>
<dbReference type="FunFam" id="2.40.30.30:FF:000003">
    <property type="entry name" value="Riboflavin biosynthesis protein"/>
    <property type="match status" value="1"/>
</dbReference>
<evidence type="ECO:0000256" key="3">
    <source>
        <dbReference type="ARBA" id="ARBA00005201"/>
    </source>
</evidence>
<keyword evidence="8 15" id="KW-0547">Nucleotide-binding</keyword>
<evidence type="ECO:0000256" key="2">
    <source>
        <dbReference type="ARBA" id="ARBA00004726"/>
    </source>
</evidence>
<dbReference type="Pfam" id="PF01687">
    <property type="entry name" value="Flavokinase"/>
    <property type="match status" value="1"/>
</dbReference>
<comment type="similarity">
    <text evidence="15">Belongs to the ribF family.</text>
</comment>
<dbReference type="GO" id="GO:0008531">
    <property type="term" value="F:riboflavin kinase activity"/>
    <property type="evidence" value="ECO:0007669"/>
    <property type="project" value="UniProtKB-UniRule"/>
</dbReference>
<dbReference type="InterPro" id="IPR002606">
    <property type="entry name" value="Riboflavin_kinase_bac"/>
</dbReference>
<keyword evidence="11 15" id="KW-0067">ATP-binding</keyword>
<dbReference type="InterPro" id="IPR014729">
    <property type="entry name" value="Rossmann-like_a/b/a_fold"/>
</dbReference>
<dbReference type="GO" id="GO:0005524">
    <property type="term" value="F:ATP binding"/>
    <property type="evidence" value="ECO:0007669"/>
    <property type="project" value="UniProtKB-UniRule"/>
</dbReference>
<evidence type="ECO:0000256" key="9">
    <source>
        <dbReference type="ARBA" id="ARBA00022777"/>
    </source>
</evidence>
<accession>A0A7C3Z002</accession>
<dbReference type="InterPro" id="IPR023465">
    <property type="entry name" value="Riboflavin_kinase_dom_sf"/>
</dbReference>
<evidence type="ECO:0000256" key="5">
    <source>
        <dbReference type="ARBA" id="ARBA00022643"/>
    </source>
</evidence>
<dbReference type="PANTHER" id="PTHR22749:SF6">
    <property type="entry name" value="RIBOFLAVIN KINASE"/>
    <property type="match status" value="1"/>
</dbReference>
<dbReference type="PANTHER" id="PTHR22749">
    <property type="entry name" value="RIBOFLAVIN KINASE/FMN ADENYLYLTRANSFERASE"/>
    <property type="match status" value="1"/>
</dbReference>
<dbReference type="SUPFAM" id="SSF52374">
    <property type="entry name" value="Nucleotidylyl transferase"/>
    <property type="match status" value="1"/>
</dbReference>
<dbReference type="NCBIfam" id="NF004160">
    <property type="entry name" value="PRK05627.1-3"/>
    <property type="match status" value="1"/>
</dbReference>
<dbReference type="Gene3D" id="2.40.30.30">
    <property type="entry name" value="Riboflavin kinase-like"/>
    <property type="match status" value="1"/>
</dbReference>
<evidence type="ECO:0000259" key="16">
    <source>
        <dbReference type="SMART" id="SM00904"/>
    </source>
</evidence>
<evidence type="ECO:0000256" key="10">
    <source>
        <dbReference type="ARBA" id="ARBA00022827"/>
    </source>
</evidence>
<dbReference type="InterPro" id="IPR015865">
    <property type="entry name" value="Riboflavin_kinase_bac/euk"/>
</dbReference>
<keyword evidence="9 15" id="KW-0418">Kinase</keyword>
<keyword evidence="10 15" id="KW-0274">FAD</keyword>
<evidence type="ECO:0000256" key="14">
    <source>
        <dbReference type="ARBA" id="ARBA00049494"/>
    </source>
</evidence>
<reference evidence="17" key="1">
    <citation type="journal article" date="2020" name="mSystems">
        <title>Genome- and Community-Level Interaction Insights into Carbon Utilization and Element Cycling Functions of Hydrothermarchaeota in Hydrothermal Sediment.</title>
        <authorList>
            <person name="Zhou Z."/>
            <person name="Liu Y."/>
            <person name="Xu W."/>
            <person name="Pan J."/>
            <person name="Luo Z.H."/>
            <person name="Li M."/>
        </authorList>
    </citation>
    <scope>NUCLEOTIDE SEQUENCE [LARGE SCALE GENOMIC DNA]</scope>
    <source>
        <strain evidence="17">SpSt-897</strain>
    </source>
</reference>
<dbReference type="Pfam" id="PF06574">
    <property type="entry name" value="FAD_syn"/>
    <property type="match status" value="1"/>
</dbReference>
<dbReference type="GO" id="GO:0003919">
    <property type="term" value="F:FMN adenylyltransferase activity"/>
    <property type="evidence" value="ECO:0007669"/>
    <property type="project" value="UniProtKB-UniRule"/>
</dbReference>
<comment type="pathway">
    <text evidence="3 15">Cofactor biosynthesis; FMN biosynthesis; FMN from riboflavin (ATP route): step 1/1.</text>
</comment>
<keyword evidence="7 15" id="KW-0548">Nucleotidyltransferase</keyword>
<dbReference type="SMART" id="SM00904">
    <property type="entry name" value="Flavokinase"/>
    <property type="match status" value="1"/>
</dbReference>
<dbReference type="UniPathway" id="UPA00277">
    <property type="reaction ID" value="UER00407"/>
</dbReference>
<organism evidence="17">
    <name type="scientific">Desulfobacca acetoxidans</name>
    <dbReference type="NCBI Taxonomy" id="60893"/>
    <lineage>
        <taxon>Bacteria</taxon>
        <taxon>Pseudomonadati</taxon>
        <taxon>Thermodesulfobacteriota</taxon>
        <taxon>Desulfobaccia</taxon>
        <taxon>Desulfobaccales</taxon>
        <taxon>Desulfobaccaceae</taxon>
        <taxon>Desulfobacca</taxon>
    </lineage>
</organism>
<protein>
    <recommendedName>
        <fullName evidence="15">Riboflavin biosynthesis protein</fullName>
    </recommendedName>
    <domain>
        <recommendedName>
            <fullName evidence="15">Riboflavin kinase</fullName>
            <ecNumber evidence="15">2.7.1.26</ecNumber>
        </recommendedName>
        <alternativeName>
            <fullName evidence="15">Flavokinase</fullName>
        </alternativeName>
    </domain>
    <domain>
        <recommendedName>
            <fullName evidence="15">FMN adenylyltransferase</fullName>
            <ecNumber evidence="15">2.7.7.2</ecNumber>
        </recommendedName>
        <alternativeName>
            <fullName evidence="15">FAD pyrophosphorylase</fullName>
        </alternativeName>
        <alternativeName>
            <fullName evidence="15">FAD synthase</fullName>
        </alternativeName>
    </domain>
</protein>
<name>A0A7C3Z002_9BACT</name>
<evidence type="ECO:0000256" key="6">
    <source>
        <dbReference type="ARBA" id="ARBA00022679"/>
    </source>
</evidence>
<dbReference type="NCBIfam" id="TIGR00083">
    <property type="entry name" value="ribF"/>
    <property type="match status" value="1"/>
</dbReference>
<dbReference type="NCBIfam" id="NF004162">
    <property type="entry name" value="PRK05627.1-5"/>
    <property type="match status" value="1"/>
</dbReference>